<protein>
    <submittedName>
        <fullName evidence="6">Uncharacterized protein</fullName>
    </submittedName>
</protein>
<evidence type="ECO:0000256" key="5">
    <source>
        <dbReference type="ARBA" id="ARBA00023136"/>
    </source>
</evidence>
<evidence type="ECO:0000256" key="3">
    <source>
        <dbReference type="ARBA" id="ARBA00022692"/>
    </source>
</evidence>
<gene>
    <name evidence="6" type="ORF">C3E78_03320</name>
</gene>
<comment type="subcellular location">
    <subcellularLocation>
        <location evidence="1">Cell membrane</location>
        <topology evidence="1">Multi-pass membrane protein</topology>
    </subcellularLocation>
</comment>
<reference evidence="7" key="1">
    <citation type="submission" date="2018-01" db="EMBL/GenBank/DDBJ databases">
        <authorList>
            <person name="Li J."/>
        </authorList>
    </citation>
    <scope>NUCLEOTIDE SEQUENCE [LARGE SCALE GENOMIC DNA]</scope>
    <source>
        <strain evidence="7">592</strain>
    </source>
</reference>
<evidence type="ECO:0000256" key="1">
    <source>
        <dbReference type="ARBA" id="ARBA00004651"/>
    </source>
</evidence>
<dbReference type="PANTHER" id="PTHR30250:SF11">
    <property type="entry name" value="O-ANTIGEN TRANSPORTER-RELATED"/>
    <property type="match status" value="1"/>
</dbReference>
<proteinExistence type="predicted"/>
<keyword evidence="7" id="KW-1185">Reference proteome</keyword>
<evidence type="ECO:0000313" key="6">
    <source>
        <dbReference type="EMBL" id="AWB91329.1"/>
    </source>
</evidence>
<dbReference type="Pfam" id="PF01943">
    <property type="entry name" value="Polysacc_synt"/>
    <property type="match status" value="1"/>
</dbReference>
<dbReference type="InterPro" id="IPR050833">
    <property type="entry name" value="Poly_Biosynth_Transport"/>
</dbReference>
<dbReference type="RefSeq" id="WP_108576975.1">
    <property type="nucleotide sequence ID" value="NZ_CP026952.1"/>
</dbReference>
<keyword evidence="5" id="KW-0472">Membrane</keyword>
<keyword evidence="2" id="KW-1003">Cell membrane</keyword>
<dbReference type="KEGG" id="aez:C3E78_03320"/>
<name>A0A2S0WJ13_9ACTN</name>
<dbReference type="InterPro" id="IPR002797">
    <property type="entry name" value="Polysacc_synth"/>
</dbReference>
<sequence>MAETRTRGIAWAGAVNLVGGAAGSIVGLLLAAVVGRQLGTEGAGTYFLVVAVFMIVSNVTELGADTGLVRYVSAARATGRLADVPHLVRSAVRPVLVGGALVVVVVAAVVWTHPDLVEGLSSRFLVGAAVLAVLSSLIAVMLSISRGFGDVLTYPLLQNIALPVLRLVGVVVVVSAGGGVAAVLTAWMAPVPVVLVLATVVAVAMIRRRSGPVAGRVTDVARLRRASAEFWAFSATRGITAAVEILLEWVDVVIVAALTSPEEAGVYAVVTRCARAGEVIQQAARIAVGPQISAALARGAAGEAREIYGLVTAAMIWLAWPFFIVLAVFGDAVLTLFGPGFDAGWTSLATLAAAMAVATAAGTVQTILLMGGRSTWQLADKSGALVLNVVLNLVLVPIWGIEGAAVAWAVTIVVDTAVVAYQVQQLMGLRPHGRPLMVAAALSIGVVGSVCLAARLLLGSSVPVMLGTIAVAAGVHLAASFPLRHRLGLVDLVAHRSS</sequence>
<evidence type="ECO:0000256" key="2">
    <source>
        <dbReference type="ARBA" id="ARBA00022475"/>
    </source>
</evidence>
<keyword evidence="4" id="KW-1133">Transmembrane helix</keyword>
<accession>A0A2S0WJ13</accession>
<dbReference type="PANTHER" id="PTHR30250">
    <property type="entry name" value="PST FAMILY PREDICTED COLANIC ACID TRANSPORTER"/>
    <property type="match status" value="1"/>
</dbReference>
<dbReference type="Proteomes" id="UP000244384">
    <property type="component" value="Chromosome"/>
</dbReference>
<dbReference type="GO" id="GO:0005886">
    <property type="term" value="C:plasma membrane"/>
    <property type="evidence" value="ECO:0007669"/>
    <property type="project" value="UniProtKB-SubCell"/>
</dbReference>
<dbReference type="AlphaFoldDB" id="A0A2S0WJ13"/>
<accession>A0A5F2EUH1</accession>
<dbReference type="EMBL" id="CP026952">
    <property type="protein sequence ID" value="AWB91329.1"/>
    <property type="molecule type" value="Genomic_DNA"/>
</dbReference>
<evidence type="ECO:0000256" key="4">
    <source>
        <dbReference type="ARBA" id="ARBA00022989"/>
    </source>
</evidence>
<evidence type="ECO:0000313" key="7">
    <source>
        <dbReference type="Proteomes" id="UP000244384"/>
    </source>
</evidence>
<organism evidence="6 7">
    <name type="scientific">Aeromicrobium chenweiae</name>
    <dbReference type="NCBI Taxonomy" id="2079793"/>
    <lineage>
        <taxon>Bacteria</taxon>
        <taxon>Bacillati</taxon>
        <taxon>Actinomycetota</taxon>
        <taxon>Actinomycetes</taxon>
        <taxon>Propionibacteriales</taxon>
        <taxon>Nocardioidaceae</taxon>
        <taxon>Aeromicrobium</taxon>
    </lineage>
</organism>
<keyword evidence="3" id="KW-0812">Transmembrane</keyword>
<dbReference type="OrthoDB" id="3246908at2"/>